<dbReference type="NCBIfam" id="TIGR00199">
    <property type="entry name" value="PncC_domain"/>
    <property type="match status" value="1"/>
</dbReference>
<evidence type="ECO:0000313" key="3">
    <source>
        <dbReference type="Proteomes" id="UP000644147"/>
    </source>
</evidence>
<sequence length="161" mass="17945">MNTSDITRIVRKLQTSKLTVAFAESATAGMLASEIVKAKGTGTTFLGSIVTYNESVKQTLLGVKKKTLELYTAESQQVTNEMVMGLHKLLNADFSIAVTGLAETGASETDNKPVGTVFFSMFYKDKIEEFREVFEGTSENVRKQATEFIFTKMEEIYDRHF</sequence>
<evidence type="ECO:0000313" key="2">
    <source>
        <dbReference type="EMBL" id="MBK0402045.1"/>
    </source>
</evidence>
<dbReference type="RefSeq" id="WP_200504640.1">
    <property type="nucleotide sequence ID" value="NZ_JAEHFX010000001.1"/>
</dbReference>
<keyword evidence="3" id="KW-1185">Reference proteome</keyword>
<organism evidence="2 3">
    <name type="scientific">Adhaeribacter terrigena</name>
    <dbReference type="NCBI Taxonomy" id="2793070"/>
    <lineage>
        <taxon>Bacteria</taxon>
        <taxon>Pseudomonadati</taxon>
        <taxon>Bacteroidota</taxon>
        <taxon>Cytophagia</taxon>
        <taxon>Cytophagales</taxon>
        <taxon>Hymenobacteraceae</taxon>
        <taxon>Adhaeribacter</taxon>
    </lineage>
</organism>
<comment type="caution">
    <text evidence="2">The sequence shown here is derived from an EMBL/GenBank/DDBJ whole genome shotgun (WGS) entry which is preliminary data.</text>
</comment>
<dbReference type="Proteomes" id="UP000644147">
    <property type="component" value="Unassembled WGS sequence"/>
</dbReference>
<accession>A0ABS1BY65</accession>
<reference evidence="2 3" key="1">
    <citation type="submission" date="2020-12" db="EMBL/GenBank/DDBJ databases">
        <title>Bacterial novel species Adhaeribacter sp. BT258 isolated from soil.</title>
        <authorList>
            <person name="Jung H.-Y."/>
        </authorList>
    </citation>
    <scope>NUCLEOTIDE SEQUENCE [LARGE SCALE GENOMIC DNA]</scope>
    <source>
        <strain evidence="2 3">BT258</strain>
    </source>
</reference>
<dbReference type="EMBL" id="JAEHFX010000001">
    <property type="protein sequence ID" value="MBK0402045.1"/>
    <property type="molecule type" value="Genomic_DNA"/>
</dbReference>
<gene>
    <name evidence="2" type="ORF">I5M27_03550</name>
</gene>
<dbReference type="InterPro" id="IPR036653">
    <property type="entry name" value="CinA-like_C"/>
</dbReference>
<protein>
    <submittedName>
        <fullName evidence="2">CinA family protein</fullName>
    </submittedName>
</protein>
<dbReference type="InterPro" id="IPR008136">
    <property type="entry name" value="CinA_C"/>
</dbReference>
<evidence type="ECO:0000259" key="1">
    <source>
        <dbReference type="Pfam" id="PF02464"/>
    </source>
</evidence>
<proteinExistence type="predicted"/>
<feature type="domain" description="CinA C-terminal" evidence="1">
    <location>
        <begin position="7"/>
        <end position="154"/>
    </location>
</feature>
<dbReference type="Gene3D" id="3.90.950.20">
    <property type="entry name" value="CinA-like"/>
    <property type="match status" value="1"/>
</dbReference>
<name>A0ABS1BY65_9BACT</name>
<dbReference type="Pfam" id="PF02464">
    <property type="entry name" value="CinA"/>
    <property type="match status" value="1"/>
</dbReference>
<dbReference type="SUPFAM" id="SSF142433">
    <property type="entry name" value="CinA-like"/>
    <property type="match status" value="1"/>
</dbReference>